<dbReference type="EC" id="2.7.13.3" evidence="2"/>
<dbReference type="CDD" id="cd00082">
    <property type="entry name" value="HisKA"/>
    <property type="match status" value="1"/>
</dbReference>
<sequence length="1105" mass="123665">MKWLCTCLTLVAITSARVYAQPTFQFEHISTEQGLSQRAVLSICQDREGFMWFGTLDGLNKYDGYQFTVFKPDPLKPTRTLRHNIVRDIHEDRKGRLWVATFGGGLHQVNKRTGEVTAYPIKPTSKTAWNVLSSIYEDSQGMLWTAAEGIARFNPDTRQYTLYPSSDLMNMVQGDPNGRIWAVVSSGSWVTGKVNRLDPATGQYHSFALPPKSRLGFIDTQGFLWIGTDGEGLFRADTKDDSLRFTSYQLKGVTEKPVFRRIYEDSAGFVCVMTNAGLLRINSRNSEVVSIDTSSWIVNGLSKMPMNAMLFDRAGHVWIGNHDGIEKVTAHPKAFETYQIKASPASVRLPDNRVTSLLADRTGALWLASTGGMMVGAAKGFYRSDGIGKPLKKIWIHPADTNNLTANLVKSLYEDRHGRIWAGTGEGLRLYNRTTGQFTLYPTQLPVLFNMAEDASGKLWVSVARHGNLGGVACFNSSDQKFTYYIYKPGETKGLKDGSVYHLMVSRTNEIWFATSGGGVARLNQRTGTFTYYEASPTFEAGHLNDKDTRALYEDADGLIWVGTNQGGLHRLDPKTGTFTVFTTLDGLPSNHIASIQGDTRGNLWIGTNNGLCRFNPKTQAFHNFGIHDGLPDKEFTHAASQTFRGNLLFGTLNGYVVFNPEAIRENTIVPPVYITGLKVLDKPRAIPSDHLALPYTENYLSLEFVGLNYNAPEKNQYAYQLEGVDKDWIYSGTRRFTSYTELSPGDYVFRVKASNNDGVWNETGTTLYITIHPPWWQTWWAYSLYVIGFVAGLWSFIRYRSRALRRENRLLEQKVTIRTEQIQHQKEEIAAQRDNLEQTLTELKATQQQLIQKEKMASLGELTAGIAHEIQNPLNFVNNFAEVSVAMTEELEESVQNRDLAGISELSAELRENMSYIVENGKRAAAIVRSMLEHSRSSTGERRPTNLNELANEYLNLAYHGMQAADPDFRVQLCTRFDEELQPVTVAPQEIGRVLLNLYNNAFYAVKEKHKQAGAASYQARIEVTTHVGNGRVELRVKDNGTGISPEIVSRIYQPFFTTKPTGQGTGLGLSLSYDIVTKGHGGEIRVASQPGEFTEFVVSVPKV</sequence>
<keyword evidence="3" id="KW-0597">Phosphoprotein</keyword>
<evidence type="ECO:0000256" key="1">
    <source>
        <dbReference type="ARBA" id="ARBA00000085"/>
    </source>
</evidence>
<feature type="signal peptide" evidence="6">
    <location>
        <begin position="1"/>
        <end position="20"/>
    </location>
</feature>
<dbReference type="InterPro" id="IPR013783">
    <property type="entry name" value="Ig-like_fold"/>
</dbReference>
<dbReference type="InterPro" id="IPR011110">
    <property type="entry name" value="Reg_prop"/>
</dbReference>
<dbReference type="PANTHER" id="PTHR43547">
    <property type="entry name" value="TWO-COMPONENT HISTIDINE KINASE"/>
    <property type="match status" value="1"/>
</dbReference>
<keyword evidence="6" id="KW-0732">Signal</keyword>
<feature type="chain" id="PRO_5047400538" description="histidine kinase" evidence="6">
    <location>
        <begin position="21"/>
        <end position="1105"/>
    </location>
</feature>
<dbReference type="InterPro" id="IPR003661">
    <property type="entry name" value="HisK_dim/P_dom"/>
</dbReference>
<accession>A0ABP8MU32</accession>
<dbReference type="InterPro" id="IPR005467">
    <property type="entry name" value="His_kinase_dom"/>
</dbReference>
<keyword evidence="5" id="KW-1133">Transmembrane helix</keyword>
<evidence type="ECO:0000256" key="6">
    <source>
        <dbReference type="SAM" id="SignalP"/>
    </source>
</evidence>
<dbReference type="InterPro" id="IPR036097">
    <property type="entry name" value="HisK_dim/P_sf"/>
</dbReference>
<dbReference type="InterPro" id="IPR015943">
    <property type="entry name" value="WD40/YVTN_repeat-like_dom_sf"/>
</dbReference>
<feature type="domain" description="Histidine kinase" evidence="7">
    <location>
        <begin position="866"/>
        <end position="1105"/>
    </location>
</feature>
<dbReference type="Gene3D" id="3.30.565.10">
    <property type="entry name" value="Histidine kinase-like ATPase, C-terminal domain"/>
    <property type="match status" value="1"/>
</dbReference>
<dbReference type="PROSITE" id="PS50109">
    <property type="entry name" value="HIS_KIN"/>
    <property type="match status" value="1"/>
</dbReference>
<dbReference type="EMBL" id="BAABHD010000024">
    <property type="protein sequence ID" value="GAA4455020.1"/>
    <property type="molecule type" value="Genomic_DNA"/>
</dbReference>
<dbReference type="PANTHER" id="PTHR43547:SF2">
    <property type="entry name" value="HYBRID SIGNAL TRANSDUCTION HISTIDINE KINASE C"/>
    <property type="match status" value="1"/>
</dbReference>
<dbReference type="SMART" id="SM00388">
    <property type="entry name" value="HisKA"/>
    <property type="match status" value="1"/>
</dbReference>
<dbReference type="Gene3D" id="1.10.287.130">
    <property type="match status" value="1"/>
</dbReference>
<dbReference type="InterPro" id="IPR003594">
    <property type="entry name" value="HATPase_dom"/>
</dbReference>
<dbReference type="RefSeq" id="WP_345243469.1">
    <property type="nucleotide sequence ID" value="NZ_BAABHD010000024.1"/>
</dbReference>
<dbReference type="Pfam" id="PF07494">
    <property type="entry name" value="Reg_prop"/>
    <property type="match status" value="6"/>
</dbReference>
<organism evidence="8 9">
    <name type="scientific">Nibrella saemangeumensis</name>
    <dbReference type="NCBI Taxonomy" id="1084526"/>
    <lineage>
        <taxon>Bacteria</taxon>
        <taxon>Pseudomonadati</taxon>
        <taxon>Bacteroidota</taxon>
        <taxon>Cytophagia</taxon>
        <taxon>Cytophagales</taxon>
        <taxon>Spirosomataceae</taxon>
        <taxon>Nibrella</taxon>
    </lineage>
</organism>
<dbReference type="GO" id="GO:0016301">
    <property type="term" value="F:kinase activity"/>
    <property type="evidence" value="ECO:0007669"/>
    <property type="project" value="UniProtKB-KW"/>
</dbReference>
<dbReference type="Gene3D" id="2.60.40.10">
    <property type="entry name" value="Immunoglobulins"/>
    <property type="match status" value="1"/>
</dbReference>
<name>A0ABP8MU32_9BACT</name>
<dbReference type="PRINTS" id="PR00344">
    <property type="entry name" value="BCTRLSENSOR"/>
</dbReference>
<evidence type="ECO:0000313" key="8">
    <source>
        <dbReference type="EMBL" id="GAA4455020.1"/>
    </source>
</evidence>
<dbReference type="InterPro" id="IPR004358">
    <property type="entry name" value="Sig_transdc_His_kin-like_C"/>
</dbReference>
<dbReference type="SUPFAM" id="SSF55874">
    <property type="entry name" value="ATPase domain of HSP90 chaperone/DNA topoisomerase II/histidine kinase"/>
    <property type="match status" value="1"/>
</dbReference>
<evidence type="ECO:0000256" key="2">
    <source>
        <dbReference type="ARBA" id="ARBA00012438"/>
    </source>
</evidence>
<keyword evidence="8" id="KW-0808">Transferase</keyword>
<dbReference type="InterPro" id="IPR036890">
    <property type="entry name" value="HATPase_C_sf"/>
</dbReference>
<evidence type="ECO:0000256" key="5">
    <source>
        <dbReference type="SAM" id="Phobius"/>
    </source>
</evidence>
<keyword evidence="4" id="KW-0175">Coiled coil</keyword>
<dbReference type="Proteomes" id="UP001501175">
    <property type="component" value="Unassembled WGS sequence"/>
</dbReference>
<dbReference type="SUPFAM" id="SSF47384">
    <property type="entry name" value="Homodimeric domain of signal transducing histidine kinase"/>
    <property type="match status" value="1"/>
</dbReference>
<dbReference type="SUPFAM" id="SSF63829">
    <property type="entry name" value="Calcium-dependent phosphotriesterase"/>
    <property type="match status" value="3"/>
</dbReference>
<reference evidence="9" key="1">
    <citation type="journal article" date="2019" name="Int. J. Syst. Evol. Microbiol.">
        <title>The Global Catalogue of Microorganisms (GCM) 10K type strain sequencing project: providing services to taxonomists for standard genome sequencing and annotation.</title>
        <authorList>
            <consortium name="The Broad Institute Genomics Platform"/>
            <consortium name="The Broad Institute Genome Sequencing Center for Infectious Disease"/>
            <person name="Wu L."/>
            <person name="Ma J."/>
        </authorList>
    </citation>
    <scope>NUCLEOTIDE SEQUENCE [LARGE SCALE GENOMIC DNA]</scope>
    <source>
        <strain evidence="9">JCM 17927</strain>
    </source>
</reference>
<dbReference type="Pfam" id="PF07495">
    <property type="entry name" value="Y_Y_Y"/>
    <property type="match status" value="1"/>
</dbReference>
<keyword evidence="5" id="KW-0472">Membrane</keyword>
<dbReference type="Pfam" id="PF00512">
    <property type="entry name" value="HisKA"/>
    <property type="match status" value="1"/>
</dbReference>
<dbReference type="InterPro" id="IPR011123">
    <property type="entry name" value="Y_Y_Y"/>
</dbReference>
<keyword evidence="9" id="KW-1185">Reference proteome</keyword>
<evidence type="ECO:0000313" key="9">
    <source>
        <dbReference type="Proteomes" id="UP001501175"/>
    </source>
</evidence>
<evidence type="ECO:0000259" key="7">
    <source>
        <dbReference type="PROSITE" id="PS50109"/>
    </source>
</evidence>
<dbReference type="Gene3D" id="2.130.10.10">
    <property type="entry name" value="YVTN repeat-like/Quinoprotein amine dehydrogenase"/>
    <property type="match status" value="3"/>
</dbReference>
<evidence type="ECO:0000256" key="3">
    <source>
        <dbReference type="ARBA" id="ARBA00022553"/>
    </source>
</evidence>
<evidence type="ECO:0000256" key="4">
    <source>
        <dbReference type="SAM" id="Coils"/>
    </source>
</evidence>
<feature type="coiled-coil region" evidence="4">
    <location>
        <begin position="820"/>
        <end position="857"/>
    </location>
</feature>
<keyword evidence="8" id="KW-0418">Kinase</keyword>
<comment type="catalytic activity">
    <reaction evidence="1">
        <text>ATP + protein L-histidine = ADP + protein N-phospho-L-histidine.</text>
        <dbReference type="EC" id="2.7.13.3"/>
    </reaction>
</comment>
<gene>
    <name evidence="8" type="ORF">GCM10023189_22320</name>
</gene>
<proteinExistence type="predicted"/>
<protein>
    <recommendedName>
        <fullName evidence="2">histidine kinase</fullName>
        <ecNumber evidence="2">2.7.13.3</ecNumber>
    </recommendedName>
</protein>
<comment type="caution">
    <text evidence="8">The sequence shown here is derived from an EMBL/GenBank/DDBJ whole genome shotgun (WGS) entry which is preliminary data.</text>
</comment>
<keyword evidence="5" id="KW-0812">Transmembrane</keyword>
<dbReference type="Pfam" id="PF02518">
    <property type="entry name" value="HATPase_c"/>
    <property type="match status" value="1"/>
</dbReference>
<dbReference type="SMART" id="SM00387">
    <property type="entry name" value="HATPase_c"/>
    <property type="match status" value="1"/>
</dbReference>
<feature type="transmembrane region" description="Helical" evidence="5">
    <location>
        <begin position="780"/>
        <end position="798"/>
    </location>
</feature>